<name>A0A371DI65_9APHY</name>
<dbReference type="AlphaFoldDB" id="A0A371DI65"/>
<accession>A0A371DI65</accession>
<reference evidence="2 3" key="1">
    <citation type="journal article" date="2018" name="Biotechnol. Biofuels">
        <title>Integrative visual omics of the white-rot fungus Polyporus brumalis exposes the biotechnological potential of its oxidative enzymes for delignifying raw plant biomass.</title>
        <authorList>
            <person name="Miyauchi S."/>
            <person name="Rancon A."/>
            <person name="Drula E."/>
            <person name="Hage H."/>
            <person name="Chaduli D."/>
            <person name="Favel A."/>
            <person name="Grisel S."/>
            <person name="Henrissat B."/>
            <person name="Herpoel-Gimbert I."/>
            <person name="Ruiz-Duenas F.J."/>
            <person name="Chevret D."/>
            <person name="Hainaut M."/>
            <person name="Lin J."/>
            <person name="Wang M."/>
            <person name="Pangilinan J."/>
            <person name="Lipzen A."/>
            <person name="Lesage-Meessen L."/>
            <person name="Navarro D."/>
            <person name="Riley R."/>
            <person name="Grigoriev I.V."/>
            <person name="Zhou S."/>
            <person name="Raouche S."/>
            <person name="Rosso M.N."/>
        </authorList>
    </citation>
    <scope>NUCLEOTIDE SEQUENCE [LARGE SCALE GENOMIC DNA]</scope>
    <source>
        <strain evidence="2 3">BRFM 1820</strain>
    </source>
</reference>
<dbReference type="EMBL" id="KZ857391">
    <property type="protein sequence ID" value="RDX52208.1"/>
    <property type="molecule type" value="Genomic_DNA"/>
</dbReference>
<evidence type="ECO:0000256" key="1">
    <source>
        <dbReference type="SAM" id="MobiDB-lite"/>
    </source>
</evidence>
<evidence type="ECO:0000313" key="3">
    <source>
        <dbReference type="Proteomes" id="UP000256964"/>
    </source>
</evidence>
<proteinExistence type="predicted"/>
<keyword evidence="3" id="KW-1185">Reference proteome</keyword>
<evidence type="ECO:0000313" key="2">
    <source>
        <dbReference type="EMBL" id="RDX52208.1"/>
    </source>
</evidence>
<sequence length="179" mass="20546">MKQYGCVRLPYRSSNLRCSLQRKSRDSRRASKSSPRAYNTVSPRMEYGMLPGCRARFFKLGEVMTSSPRTATVLNSPWWLMSPRHRREATEPCRVLLSLAEDASPRAALRHRRCVLRGPGSPADMLRLCRRRTTAPRQWQSGGYYPSNGHLGNIIRIIHHLTPQAKRLHIMSFPIQICS</sequence>
<dbReference type="Proteomes" id="UP000256964">
    <property type="component" value="Unassembled WGS sequence"/>
</dbReference>
<gene>
    <name evidence="2" type="ORF">OH76DRAFT_197747</name>
</gene>
<feature type="region of interest" description="Disordered" evidence="1">
    <location>
        <begin position="20"/>
        <end position="39"/>
    </location>
</feature>
<organism evidence="2 3">
    <name type="scientific">Lentinus brumalis</name>
    <dbReference type="NCBI Taxonomy" id="2498619"/>
    <lineage>
        <taxon>Eukaryota</taxon>
        <taxon>Fungi</taxon>
        <taxon>Dikarya</taxon>
        <taxon>Basidiomycota</taxon>
        <taxon>Agaricomycotina</taxon>
        <taxon>Agaricomycetes</taxon>
        <taxon>Polyporales</taxon>
        <taxon>Polyporaceae</taxon>
        <taxon>Lentinus</taxon>
    </lineage>
</organism>
<protein>
    <submittedName>
        <fullName evidence="2">Uncharacterized protein</fullName>
    </submittedName>
</protein>